<proteinExistence type="predicted"/>
<feature type="compositionally biased region" description="Polar residues" evidence="10">
    <location>
        <begin position="299"/>
        <end position="310"/>
    </location>
</feature>
<evidence type="ECO:0000256" key="2">
    <source>
        <dbReference type="ARBA" id="ARBA00022771"/>
    </source>
</evidence>
<feature type="domain" description="Dof-type" evidence="11">
    <location>
        <begin position="84"/>
        <end position="138"/>
    </location>
</feature>
<evidence type="ECO:0000256" key="9">
    <source>
        <dbReference type="RuleBase" id="RU369094"/>
    </source>
</evidence>
<dbReference type="PROSITE" id="PS01361">
    <property type="entry name" value="ZF_DOF_1"/>
    <property type="match status" value="1"/>
</dbReference>
<evidence type="ECO:0000256" key="8">
    <source>
        <dbReference type="PROSITE-ProRule" id="PRU00071"/>
    </source>
</evidence>
<evidence type="ECO:0000313" key="13">
    <source>
        <dbReference type="Proteomes" id="UP001443914"/>
    </source>
</evidence>
<evidence type="ECO:0000259" key="11">
    <source>
        <dbReference type="PROSITE" id="PS50884"/>
    </source>
</evidence>
<comment type="function">
    <text evidence="9">Transcription factor that binds specifically to a 5'-AA[AG]G-3' consensus core sequence.</text>
</comment>
<gene>
    <name evidence="12" type="ORF">RND81_05G268900</name>
</gene>
<keyword evidence="2 8" id="KW-0863">Zinc-finger</keyword>
<dbReference type="Proteomes" id="UP001443914">
    <property type="component" value="Unassembled WGS sequence"/>
</dbReference>
<dbReference type="EMBL" id="JBDFQZ010000005">
    <property type="protein sequence ID" value="KAK9727256.1"/>
    <property type="molecule type" value="Genomic_DNA"/>
</dbReference>
<dbReference type="GO" id="GO:0005634">
    <property type="term" value="C:nucleus"/>
    <property type="evidence" value="ECO:0007669"/>
    <property type="project" value="UniProtKB-SubCell"/>
</dbReference>
<organism evidence="12 13">
    <name type="scientific">Saponaria officinalis</name>
    <name type="common">Common soapwort</name>
    <name type="synonym">Lychnis saponaria</name>
    <dbReference type="NCBI Taxonomy" id="3572"/>
    <lineage>
        <taxon>Eukaryota</taxon>
        <taxon>Viridiplantae</taxon>
        <taxon>Streptophyta</taxon>
        <taxon>Embryophyta</taxon>
        <taxon>Tracheophyta</taxon>
        <taxon>Spermatophyta</taxon>
        <taxon>Magnoliopsida</taxon>
        <taxon>eudicotyledons</taxon>
        <taxon>Gunneridae</taxon>
        <taxon>Pentapetalae</taxon>
        <taxon>Caryophyllales</taxon>
        <taxon>Caryophyllaceae</taxon>
        <taxon>Caryophylleae</taxon>
        <taxon>Saponaria</taxon>
    </lineage>
</organism>
<dbReference type="GO" id="GO:0008270">
    <property type="term" value="F:zinc ion binding"/>
    <property type="evidence" value="ECO:0007669"/>
    <property type="project" value="UniProtKB-KW"/>
</dbReference>
<evidence type="ECO:0000256" key="1">
    <source>
        <dbReference type="ARBA" id="ARBA00022723"/>
    </source>
</evidence>
<evidence type="ECO:0000256" key="3">
    <source>
        <dbReference type="ARBA" id="ARBA00022833"/>
    </source>
</evidence>
<dbReference type="PANTHER" id="PTHR31992">
    <property type="entry name" value="DOF ZINC FINGER PROTEIN DOF1.4-RELATED"/>
    <property type="match status" value="1"/>
</dbReference>
<sequence>MVFPSLPLYLDPPNWQQQGNQQVVQGHGNNNHDQNQHHFVPPPHHMGIGGGGGGGGLVGATQIRPNSMAEHARQLKIPPPMGPLKCPRCQSTNTKFCYYNNYNLTQPRHLCKACRRYWTHGGALRNVPVGGGCRKNKRSSSTKSSSGGGGSSSSKLCLSTPAGVNISSPTNAHSGGANSMSYMTSNLQNISHLGGMSNMGLICTGGPMLIHPPSNTNPSGIIPEGLAGRGFPQQQVHQFPNFLGGFQLPGSSSVGAGEGGGGLYSSSFQNFRHYNNNQGMGDECDENNHEHQQQQQQQLDDNTIKSSSRNMKSEVKMEVNRQQGLNLTNEMMIMGVTSSADNNNDNNNNNVTNVDNNSNNNSNNNNQYWGGNIMNAAIVTSMWTDLSGLNSSSTSHLL</sequence>
<dbReference type="AlphaFoldDB" id="A0AAW1L2M5"/>
<keyword evidence="7 8" id="KW-0539">Nucleus</keyword>
<comment type="caution">
    <text evidence="12">The sequence shown here is derived from an EMBL/GenBank/DDBJ whole genome shotgun (WGS) entry which is preliminary data.</text>
</comment>
<dbReference type="InterPro" id="IPR045174">
    <property type="entry name" value="Dof"/>
</dbReference>
<dbReference type="GO" id="GO:0003700">
    <property type="term" value="F:DNA-binding transcription factor activity"/>
    <property type="evidence" value="ECO:0007669"/>
    <property type="project" value="UniProtKB-UniRule"/>
</dbReference>
<feature type="region of interest" description="Disordered" evidence="10">
    <location>
        <begin position="267"/>
        <end position="316"/>
    </location>
</feature>
<keyword evidence="13" id="KW-1185">Reference proteome</keyword>
<accession>A0AAW1L2M5</accession>
<keyword evidence="5 8" id="KW-0238">DNA-binding</keyword>
<comment type="subcellular location">
    <subcellularLocation>
        <location evidence="8 9">Nucleus</location>
    </subcellularLocation>
</comment>
<dbReference type="PROSITE" id="PS50884">
    <property type="entry name" value="ZF_DOF_2"/>
    <property type="match status" value="1"/>
</dbReference>
<keyword evidence="6 9" id="KW-0804">Transcription</keyword>
<reference evidence="12" key="1">
    <citation type="submission" date="2024-03" db="EMBL/GenBank/DDBJ databases">
        <title>WGS assembly of Saponaria officinalis var. Norfolk2.</title>
        <authorList>
            <person name="Jenkins J."/>
            <person name="Shu S."/>
            <person name="Grimwood J."/>
            <person name="Barry K."/>
            <person name="Goodstein D."/>
            <person name="Schmutz J."/>
            <person name="Leebens-Mack J."/>
            <person name="Osbourn A."/>
        </authorList>
    </citation>
    <scope>NUCLEOTIDE SEQUENCE [LARGE SCALE GENOMIC DNA]</scope>
    <source>
        <strain evidence="12">JIC</strain>
    </source>
</reference>
<keyword evidence="3 9" id="KW-0862">Zinc</keyword>
<dbReference type="GO" id="GO:0003677">
    <property type="term" value="F:DNA binding"/>
    <property type="evidence" value="ECO:0007669"/>
    <property type="project" value="UniProtKB-UniRule"/>
</dbReference>
<keyword evidence="4 9" id="KW-0805">Transcription regulation</keyword>
<evidence type="ECO:0000256" key="4">
    <source>
        <dbReference type="ARBA" id="ARBA00023015"/>
    </source>
</evidence>
<feature type="region of interest" description="Disordered" evidence="10">
    <location>
        <begin position="337"/>
        <end position="367"/>
    </location>
</feature>
<feature type="region of interest" description="Disordered" evidence="10">
    <location>
        <begin position="128"/>
        <end position="155"/>
    </location>
</feature>
<dbReference type="Pfam" id="PF02701">
    <property type="entry name" value="Zn_ribbon_Dof"/>
    <property type="match status" value="1"/>
</dbReference>
<evidence type="ECO:0000256" key="7">
    <source>
        <dbReference type="ARBA" id="ARBA00023242"/>
    </source>
</evidence>
<evidence type="ECO:0000313" key="12">
    <source>
        <dbReference type="EMBL" id="KAK9727256.1"/>
    </source>
</evidence>
<feature type="compositionally biased region" description="Polar residues" evidence="10">
    <location>
        <begin position="268"/>
        <end position="279"/>
    </location>
</feature>
<evidence type="ECO:0000256" key="6">
    <source>
        <dbReference type="ARBA" id="ARBA00023163"/>
    </source>
</evidence>
<protein>
    <recommendedName>
        <fullName evidence="9">Dof zinc finger protein</fullName>
    </recommendedName>
</protein>
<evidence type="ECO:0000256" key="5">
    <source>
        <dbReference type="ARBA" id="ARBA00023125"/>
    </source>
</evidence>
<keyword evidence="1 9" id="KW-0479">Metal-binding</keyword>
<name>A0AAW1L2M5_SAPOF</name>
<feature type="compositionally biased region" description="Low complexity" evidence="10">
    <location>
        <begin position="342"/>
        <end position="366"/>
    </location>
</feature>
<dbReference type="InterPro" id="IPR003851">
    <property type="entry name" value="Znf_Dof"/>
</dbReference>
<evidence type="ECO:0000256" key="10">
    <source>
        <dbReference type="SAM" id="MobiDB-lite"/>
    </source>
</evidence>